<feature type="chain" id="PRO_5034036178" evidence="11">
    <location>
        <begin position="20"/>
        <end position="146"/>
    </location>
</feature>
<keyword evidence="3 10" id="KW-0813">Transport</keyword>
<evidence type="ECO:0000256" key="11">
    <source>
        <dbReference type="SAM" id="SignalP"/>
    </source>
</evidence>
<comment type="similarity">
    <text evidence="2 10">Belongs to the mitochondrial carrier (TC 2.A.29) family.</text>
</comment>
<evidence type="ECO:0000256" key="4">
    <source>
        <dbReference type="ARBA" id="ARBA00022692"/>
    </source>
</evidence>
<dbReference type="RefSeq" id="XP_025413653.1">
    <property type="nucleotide sequence ID" value="XM_025557868.1"/>
</dbReference>
<keyword evidence="7" id="KW-0496">Mitochondrion</keyword>
<evidence type="ECO:0000313" key="13">
    <source>
        <dbReference type="RefSeq" id="XP_025413653.1"/>
    </source>
</evidence>
<protein>
    <submittedName>
        <fullName evidence="13">Mitochondrial ornithine transporter 2-like</fullName>
    </submittedName>
</protein>
<evidence type="ECO:0000256" key="10">
    <source>
        <dbReference type="RuleBase" id="RU000488"/>
    </source>
</evidence>
<evidence type="ECO:0000256" key="5">
    <source>
        <dbReference type="ARBA" id="ARBA00022737"/>
    </source>
</evidence>
<evidence type="ECO:0000256" key="9">
    <source>
        <dbReference type="PROSITE-ProRule" id="PRU00282"/>
    </source>
</evidence>
<dbReference type="InterPro" id="IPR050567">
    <property type="entry name" value="Mitochondrial_Carrier"/>
</dbReference>
<gene>
    <name evidence="13" type="primary">LOC112685843</name>
</gene>
<dbReference type="AlphaFoldDB" id="A0A8B8FT44"/>
<dbReference type="InterPro" id="IPR023395">
    <property type="entry name" value="MCP_dom_sf"/>
</dbReference>
<keyword evidence="4 9" id="KW-0812">Transmembrane</keyword>
<evidence type="ECO:0000256" key="6">
    <source>
        <dbReference type="ARBA" id="ARBA00022989"/>
    </source>
</evidence>
<keyword evidence="12" id="KW-1185">Reference proteome</keyword>
<dbReference type="InterPro" id="IPR018108">
    <property type="entry name" value="MCP_transmembrane"/>
</dbReference>
<proteinExistence type="inferred from homology"/>
<dbReference type="SUPFAM" id="SSF103506">
    <property type="entry name" value="Mitochondrial carrier"/>
    <property type="match status" value="1"/>
</dbReference>
<dbReference type="PANTHER" id="PTHR45624">
    <property type="entry name" value="MITOCHONDRIAL BASIC AMINO ACIDS TRANSPORTER-RELATED"/>
    <property type="match status" value="1"/>
</dbReference>
<dbReference type="PROSITE" id="PS50920">
    <property type="entry name" value="SOLCAR"/>
    <property type="match status" value="1"/>
</dbReference>
<keyword evidence="6" id="KW-1133">Transmembrane helix</keyword>
<dbReference type="GO" id="GO:0000064">
    <property type="term" value="F:L-ornithine transmembrane transporter activity"/>
    <property type="evidence" value="ECO:0007669"/>
    <property type="project" value="TreeGrafter"/>
</dbReference>
<accession>A0A8B8FT44</accession>
<evidence type="ECO:0000256" key="2">
    <source>
        <dbReference type="ARBA" id="ARBA00006375"/>
    </source>
</evidence>
<evidence type="ECO:0000256" key="1">
    <source>
        <dbReference type="ARBA" id="ARBA00004225"/>
    </source>
</evidence>
<feature type="repeat" description="Solcar" evidence="9">
    <location>
        <begin position="3"/>
        <end position="87"/>
    </location>
</feature>
<dbReference type="GO" id="GO:1990575">
    <property type="term" value="P:mitochondrial L-ornithine transmembrane transport"/>
    <property type="evidence" value="ECO:0007669"/>
    <property type="project" value="TreeGrafter"/>
</dbReference>
<dbReference type="OrthoDB" id="193856at2759"/>
<feature type="signal peptide" evidence="11">
    <location>
        <begin position="1"/>
        <end position="19"/>
    </location>
</feature>
<keyword evidence="5" id="KW-0677">Repeat</keyword>
<keyword evidence="11" id="KW-0732">Signal</keyword>
<dbReference type="GO" id="GO:0031966">
    <property type="term" value="C:mitochondrial membrane"/>
    <property type="evidence" value="ECO:0007669"/>
    <property type="project" value="UniProtKB-SubCell"/>
</dbReference>
<dbReference type="Proteomes" id="UP000694846">
    <property type="component" value="Unplaced"/>
</dbReference>
<dbReference type="GeneID" id="112685843"/>
<comment type="subcellular location">
    <subcellularLocation>
        <location evidence="1">Mitochondrion membrane</location>
        <topology evidence="1">Multi-pass membrane protein</topology>
    </subcellularLocation>
</comment>
<evidence type="ECO:0000313" key="12">
    <source>
        <dbReference type="Proteomes" id="UP000694846"/>
    </source>
</evidence>
<evidence type="ECO:0000256" key="8">
    <source>
        <dbReference type="ARBA" id="ARBA00023136"/>
    </source>
</evidence>
<reference evidence="13" key="1">
    <citation type="submission" date="2025-08" db="UniProtKB">
        <authorList>
            <consortium name="RefSeq"/>
        </authorList>
    </citation>
    <scope>IDENTIFICATION</scope>
    <source>
        <tissue evidence="13">Whole body</tissue>
    </source>
</reference>
<evidence type="ECO:0000256" key="7">
    <source>
        <dbReference type="ARBA" id="ARBA00023128"/>
    </source>
</evidence>
<name>A0A8B8FT44_9HEMI</name>
<dbReference type="PANTHER" id="PTHR45624:SF12">
    <property type="entry name" value="MITOCHONDRIAL ORNITHINE TRANSPORTER 1"/>
    <property type="match status" value="1"/>
</dbReference>
<keyword evidence="8 9" id="KW-0472">Membrane</keyword>
<dbReference type="Gene3D" id="1.50.40.10">
    <property type="entry name" value="Mitochondrial carrier domain"/>
    <property type="match status" value="1"/>
</dbReference>
<evidence type="ECO:0000256" key="3">
    <source>
        <dbReference type="ARBA" id="ARBA00022448"/>
    </source>
</evidence>
<organism evidence="12 13">
    <name type="scientific">Sipha flava</name>
    <name type="common">yellow sugarcane aphid</name>
    <dbReference type="NCBI Taxonomy" id="143950"/>
    <lineage>
        <taxon>Eukaryota</taxon>
        <taxon>Metazoa</taxon>
        <taxon>Ecdysozoa</taxon>
        <taxon>Arthropoda</taxon>
        <taxon>Hexapoda</taxon>
        <taxon>Insecta</taxon>
        <taxon>Pterygota</taxon>
        <taxon>Neoptera</taxon>
        <taxon>Paraneoptera</taxon>
        <taxon>Hemiptera</taxon>
        <taxon>Sternorrhyncha</taxon>
        <taxon>Aphidomorpha</taxon>
        <taxon>Aphidoidea</taxon>
        <taxon>Aphididae</taxon>
        <taxon>Sipha</taxon>
    </lineage>
</organism>
<dbReference type="Pfam" id="PF00153">
    <property type="entry name" value="Mito_carr"/>
    <property type="match status" value="1"/>
</dbReference>
<sequence>MIRGLLINALADITGCVAAVLVGQPLDTVKVKMQLFPKNYSGMFSCLRKTVKTQHVRGLYAGTGPALMSCCANNTILFGAYSRCQLAIASLKGCGAEDLNWTENAVAGGASSVCRTGGFTAEFRLIPSRPNHSLDPHPLNCYSKTL</sequence>